<accession>A0A179D0U4</accession>
<dbReference type="AlphaFoldDB" id="A0A179D0U4"/>
<evidence type="ECO:0008006" key="3">
    <source>
        <dbReference type="Google" id="ProtNLM"/>
    </source>
</evidence>
<dbReference type="EMBL" id="JACI01000001">
    <property type="protein sequence ID" value="OAQ15794.1"/>
    <property type="molecule type" value="Genomic_DNA"/>
</dbReference>
<dbReference type="InterPro" id="IPR010352">
    <property type="entry name" value="DUF945"/>
</dbReference>
<dbReference type="Pfam" id="PF06097">
    <property type="entry name" value="DUF945"/>
    <property type="match status" value="1"/>
</dbReference>
<protein>
    <recommendedName>
        <fullName evidence="3">GTP-binding protein</fullName>
    </recommendedName>
</protein>
<name>A0A179D0U4_BIBTR</name>
<reference evidence="1 2" key="1">
    <citation type="submission" date="2014-01" db="EMBL/GenBank/DDBJ databases">
        <authorList>
            <person name="Zuccon D."/>
        </authorList>
    </citation>
    <scope>NUCLEOTIDE SEQUENCE [LARGE SCALE GENOMIC DNA]</scope>
    <source>
        <strain evidence="1 2">Y31</strain>
    </source>
</reference>
<sequence>MKFSKIALSVAAIVSVIAVGGSWYTGKQAESRYQQLVELSNKQLKGLEIHGIFAEIKDVKLERHFFSSDVAYRLEAKVAGEKFVVDGQDKLYHGPFPLNRLSQFKLFPVVASLQSKFTLPEQWQQKLQRTELGEGVADFAYSGAIDGVLHVPALSYQEDMGDKLELADVTMKYSYHQNLNGGQGEISTDLVKLSDDYGSHTEISGVTYHFDYKPNLNYALLGDSNAKVNVKQFKGGKGDSIEIKDFELDFDGKVEGERALSDVLLSFKSLMVNGTNNFGSMQLKSDWNVDAALYQQFLDLSASGEVETEIIGDVMLKLLAKQASFNIKALKLENKGGKANSALSLNFNTFSPEKFANTDLTNVLKALRQSSLDVALDRDYVAHLMQAGGDSKEDAQKAAEEFFATLKMFSLVSQEENRAKLALAIDNGKVTLNGKELSDDDLQGLLFMLAMMAAF</sequence>
<dbReference type="PATRIC" id="fig|1261658.3.peg.305"/>
<evidence type="ECO:0000313" key="2">
    <source>
        <dbReference type="Proteomes" id="UP000078358"/>
    </source>
</evidence>
<proteinExistence type="predicted"/>
<comment type="caution">
    <text evidence="1">The sequence shown here is derived from an EMBL/GenBank/DDBJ whole genome shotgun (WGS) entry which is preliminary data.</text>
</comment>
<organism evidence="1 2">
    <name type="scientific">Bibersteinia trehalosi Y31</name>
    <dbReference type="NCBI Taxonomy" id="1261658"/>
    <lineage>
        <taxon>Bacteria</taxon>
        <taxon>Pseudomonadati</taxon>
        <taxon>Pseudomonadota</taxon>
        <taxon>Gammaproteobacteria</taxon>
        <taxon>Pasteurellales</taxon>
        <taxon>Pasteurellaceae</taxon>
        <taxon>Bibersteinia</taxon>
    </lineage>
</organism>
<dbReference type="RefSeq" id="WP_064318006.1">
    <property type="nucleotide sequence ID" value="NZ_JACI01000001.1"/>
</dbReference>
<gene>
    <name evidence="1" type="ORF">F480_01500</name>
</gene>
<evidence type="ECO:0000313" key="1">
    <source>
        <dbReference type="EMBL" id="OAQ15794.1"/>
    </source>
</evidence>
<dbReference type="Proteomes" id="UP000078358">
    <property type="component" value="Unassembled WGS sequence"/>
</dbReference>